<dbReference type="Gene3D" id="3.40.50.300">
    <property type="entry name" value="P-loop containing nucleotide triphosphate hydrolases"/>
    <property type="match status" value="1"/>
</dbReference>
<dbReference type="OrthoDB" id="9804819at2"/>
<accession>A0A563EMD3</accession>
<proteinExistence type="predicted"/>
<protein>
    <submittedName>
        <fullName evidence="5">ABC transporter ATP-binding protein</fullName>
    </submittedName>
</protein>
<gene>
    <name evidence="5" type="ORF">FKR81_28955</name>
</gene>
<dbReference type="SUPFAM" id="SSF52540">
    <property type="entry name" value="P-loop containing nucleoside triphosphate hydrolases"/>
    <property type="match status" value="1"/>
</dbReference>
<evidence type="ECO:0000256" key="3">
    <source>
        <dbReference type="ARBA" id="ARBA00022840"/>
    </source>
</evidence>
<dbReference type="PANTHER" id="PTHR42939">
    <property type="entry name" value="ABC TRANSPORTER ATP-BINDING PROTEIN ALBC-RELATED"/>
    <property type="match status" value="1"/>
</dbReference>
<dbReference type="GO" id="GO:0016887">
    <property type="term" value="F:ATP hydrolysis activity"/>
    <property type="evidence" value="ECO:0007669"/>
    <property type="project" value="InterPro"/>
</dbReference>
<dbReference type="InterPro" id="IPR003439">
    <property type="entry name" value="ABC_transporter-like_ATP-bd"/>
</dbReference>
<evidence type="ECO:0000256" key="1">
    <source>
        <dbReference type="ARBA" id="ARBA00022448"/>
    </source>
</evidence>
<dbReference type="InterPro" id="IPR027417">
    <property type="entry name" value="P-loop_NTPase"/>
</dbReference>
<dbReference type="InterPro" id="IPR051782">
    <property type="entry name" value="ABC_Transporter_VariousFunc"/>
</dbReference>
<evidence type="ECO:0000313" key="6">
    <source>
        <dbReference type="Proteomes" id="UP000316639"/>
    </source>
</evidence>
<sequence length="265" mass="27850">MGIHVEGVSKWVLRDCSFELPSGSVTALVGANGAGKTTLLSLLAGLLSADSGQVRADGRVAFVAQDKPLYKHFTATDALSFGKHTNKVWDQERAVGWLSRFGVPLKRASGRLSGGQRAHISFAVALGSRPDVLLLDEPLSELDPLVRKEVTAALLGFVADEGTTLVLSTHVVSELSGVADRLLLLAQGELLVSGEVDDLLGSHVSYVGPVSTAAPGPGDVVLARHTAAQSQFLVRTPSPVSVAEPWVSRPVSLEDLVLAHLEVAE</sequence>
<keyword evidence="1" id="KW-0813">Transport</keyword>
<dbReference type="Pfam" id="PF00005">
    <property type="entry name" value="ABC_tran"/>
    <property type="match status" value="1"/>
</dbReference>
<dbReference type="PROSITE" id="PS50893">
    <property type="entry name" value="ABC_TRANSPORTER_2"/>
    <property type="match status" value="1"/>
</dbReference>
<dbReference type="SMART" id="SM00382">
    <property type="entry name" value="AAA"/>
    <property type="match status" value="1"/>
</dbReference>
<dbReference type="InterPro" id="IPR003593">
    <property type="entry name" value="AAA+_ATPase"/>
</dbReference>
<evidence type="ECO:0000313" key="5">
    <source>
        <dbReference type="EMBL" id="TWP48319.1"/>
    </source>
</evidence>
<evidence type="ECO:0000256" key="2">
    <source>
        <dbReference type="ARBA" id="ARBA00022741"/>
    </source>
</evidence>
<reference evidence="5 6" key="1">
    <citation type="submission" date="2019-07" db="EMBL/GenBank/DDBJ databases">
        <title>Lentzea xizangensis sp. nov., isolated from Qinghai-Tibetan Plateau Soils.</title>
        <authorList>
            <person name="Huang J."/>
        </authorList>
    </citation>
    <scope>NUCLEOTIDE SEQUENCE [LARGE SCALE GENOMIC DNA]</scope>
    <source>
        <strain evidence="5 6">FXJ1.1311</strain>
    </source>
</reference>
<name>A0A563EMD3_9PSEU</name>
<organism evidence="5 6">
    <name type="scientific">Lentzea tibetensis</name>
    <dbReference type="NCBI Taxonomy" id="2591470"/>
    <lineage>
        <taxon>Bacteria</taxon>
        <taxon>Bacillati</taxon>
        <taxon>Actinomycetota</taxon>
        <taxon>Actinomycetes</taxon>
        <taxon>Pseudonocardiales</taxon>
        <taxon>Pseudonocardiaceae</taxon>
        <taxon>Lentzea</taxon>
    </lineage>
</organism>
<dbReference type="GO" id="GO:0005524">
    <property type="term" value="F:ATP binding"/>
    <property type="evidence" value="ECO:0007669"/>
    <property type="project" value="UniProtKB-KW"/>
</dbReference>
<dbReference type="RefSeq" id="WP_146356517.1">
    <property type="nucleotide sequence ID" value="NZ_VOBR01000021.1"/>
</dbReference>
<feature type="domain" description="ABC transporter" evidence="4">
    <location>
        <begin position="3"/>
        <end position="212"/>
    </location>
</feature>
<keyword evidence="2" id="KW-0547">Nucleotide-binding</keyword>
<comment type="caution">
    <text evidence="5">The sequence shown here is derived from an EMBL/GenBank/DDBJ whole genome shotgun (WGS) entry which is preliminary data.</text>
</comment>
<dbReference type="PANTHER" id="PTHR42939:SF1">
    <property type="entry name" value="ABC TRANSPORTER ATP-BINDING PROTEIN ALBC-RELATED"/>
    <property type="match status" value="1"/>
</dbReference>
<dbReference type="Proteomes" id="UP000316639">
    <property type="component" value="Unassembled WGS sequence"/>
</dbReference>
<keyword evidence="3 5" id="KW-0067">ATP-binding</keyword>
<evidence type="ECO:0000259" key="4">
    <source>
        <dbReference type="PROSITE" id="PS50893"/>
    </source>
</evidence>
<dbReference type="EMBL" id="VOBR01000021">
    <property type="protein sequence ID" value="TWP48319.1"/>
    <property type="molecule type" value="Genomic_DNA"/>
</dbReference>
<dbReference type="AlphaFoldDB" id="A0A563EMD3"/>
<keyword evidence="6" id="KW-1185">Reference proteome</keyword>